<proteinExistence type="predicted"/>
<keyword evidence="2" id="KW-1185">Reference proteome</keyword>
<name>A0ABV9GUP6_9BURK</name>
<reference evidence="2" key="1">
    <citation type="journal article" date="2019" name="Int. J. Syst. Evol. Microbiol.">
        <title>The Global Catalogue of Microorganisms (GCM) 10K type strain sequencing project: providing services to taxonomists for standard genome sequencing and annotation.</title>
        <authorList>
            <consortium name="The Broad Institute Genomics Platform"/>
            <consortium name="The Broad Institute Genome Sequencing Center for Infectious Disease"/>
            <person name="Wu L."/>
            <person name="Ma J."/>
        </authorList>
    </citation>
    <scope>NUCLEOTIDE SEQUENCE [LARGE SCALE GENOMIC DNA]</scope>
    <source>
        <strain evidence="2">JCM 11650</strain>
    </source>
</reference>
<organism evidence="1 2">
    <name type="scientific">Comamonas nitrativorans</name>
    <dbReference type="NCBI Taxonomy" id="108437"/>
    <lineage>
        <taxon>Bacteria</taxon>
        <taxon>Pseudomonadati</taxon>
        <taxon>Pseudomonadota</taxon>
        <taxon>Betaproteobacteria</taxon>
        <taxon>Burkholderiales</taxon>
        <taxon>Comamonadaceae</taxon>
        <taxon>Comamonas</taxon>
    </lineage>
</organism>
<protein>
    <submittedName>
        <fullName evidence="1">Uncharacterized protein</fullName>
    </submittedName>
</protein>
<comment type="caution">
    <text evidence="1">The sequence shown here is derived from an EMBL/GenBank/DDBJ whole genome shotgun (WGS) entry which is preliminary data.</text>
</comment>
<dbReference type="RefSeq" id="WP_377723073.1">
    <property type="nucleotide sequence ID" value="NZ_JBHSEW010000001.1"/>
</dbReference>
<evidence type="ECO:0000313" key="1">
    <source>
        <dbReference type="EMBL" id="MFC4620748.1"/>
    </source>
</evidence>
<dbReference type="EMBL" id="JBHSEW010000001">
    <property type="protein sequence ID" value="MFC4620748.1"/>
    <property type="molecule type" value="Genomic_DNA"/>
</dbReference>
<gene>
    <name evidence="1" type="ORF">ACFO3A_00760</name>
</gene>
<evidence type="ECO:0000313" key="2">
    <source>
        <dbReference type="Proteomes" id="UP001595967"/>
    </source>
</evidence>
<dbReference type="Proteomes" id="UP001595967">
    <property type="component" value="Unassembled WGS sequence"/>
</dbReference>
<sequence>MSLFVFDTMLKKRQIYSAFSIKNNNLVKFNTMKIQKRAAWYRLPSWHRQSIVPALMPCSNGAWRFLPLPDRARLKNKKARNYAGLADFYAIKCLAVPDAGSFPLYCFPLCSGLIYKGFITICGIRTSTRTIILS</sequence>
<accession>A0ABV9GUP6</accession>